<gene>
    <name evidence="2" type="ORF">NHX12_030046</name>
</gene>
<dbReference type="Proteomes" id="UP001148018">
    <property type="component" value="Unassembled WGS sequence"/>
</dbReference>
<name>A0A9Q0E731_9TELE</name>
<reference evidence="2" key="1">
    <citation type="submission" date="2022-07" db="EMBL/GenBank/DDBJ databases">
        <title>Chromosome-level genome of Muraenolepis orangiensis.</title>
        <authorList>
            <person name="Kim J."/>
        </authorList>
    </citation>
    <scope>NUCLEOTIDE SEQUENCE</scope>
    <source>
        <strain evidence="2">KU_S4_2022</strain>
        <tissue evidence="2">Muscle</tissue>
    </source>
</reference>
<protein>
    <submittedName>
        <fullName evidence="2">Uncharacterized protein</fullName>
    </submittedName>
</protein>
<evidence type="ECO:0000256" key="1">
    <source>
        <dbReference type="SAM" id="MobiDB-lite"/>
    </source>
</evidence>
<evidence type="ECO:0000313" key="3">
    <source>
        <dbReference type="Proteomes" id="UP001148018"/>
    </source>
</evidence>
<dbReference type="AlphaFoldDB" id="A0A9Q0E731"/>
<sequence length="161" mass="16433">MSGRPTGPQGEHRVDTFSLCGPLWPGPGGPQAGALPLSSPPPRGYSSCPGAPGPGQRFPTSIDTVDALRASSVTGLLGRRLNGRPSAETRGSRVSVAQASSLFPPGSGWGAGVGGWRGGTSCSQLVARGCLWKYRGFEVGDTRRGGGLLLASCHQHQQGGN</sequence>
<organism evidence="2 3">
    <name type="scientific">Muraenolepis orangiensis</name>
    <name type="common">Patagonian moray cod</name>
    <dbReference type="NCBI Taxonomy" id="630683"/>
    <lineage>
        <taxon>Eukaryota</taxon>
        <taxon>Metazoa</taxon>
        <taxon>Chordata</taxon>
        <taxon>Craniata</taxon>
        <taxon>Vertebrata</taxon>
        <taxon>Euteleostomi</taxon>
        <taxon>Actinopterygii</taxon>
        <taxon>Neopterygii</taxon>
        <taxon>Teleostei</taxon>
        <taxon>Neoteleostei</taxon>
        <taxon>Acanthomorphata</taxon>
        <taxon>Zeiogadaria</taxon>
        <taxon>Gadariae</taxon>
        <taxon>Gadiformes</taxon>
        <taxon>Muraenolepidoidei</taxon>
        <taxon>Muraenolepididae</taxon>
        <taxon>Muraenolepis</taxon>
    </lineage>
</organism>
<evidence type="ECO:0000313" key="2">
    <source>
        <dbReference type="EMBL" id="KAJ3602287.1"/>
    </source>
</evidence>
<proteinExistence type="predicted"/>
<accession>A0A9Q0E731</accession>
<comment type="caution">
    <text evidence="2">The sequence shown here is derived from an EMBL/GenBank/DDBJ whole genome shotgun (WGS) entry which is preliminary data.</text>
</comment>
<keyword evidence="3" id="KW-1185">Reference proteome</keyword>
<dbReference type="EMBL" id="JANIIK010000046">
    <property type="protein sequence ID" value="KAJ3602287.1"/>
    <property type="molecule type" value="Genomic_DNA"/>
</dbReference>
<feature type="region of interest" description="Disordered" evidence="1">
    <location>
        <begin position="24"/>
        <end position="60"/>
    </location>
</feature>